<dbReference type="Pfam" id="PF00884">
    <property type="entry name" value="Sulfatase"/>
    <property type="match status" value="1"/>
</dbReference>
<proteinExistence type="inferred from homology"/>
<dbReference type="GO" id="GO:0016787">
    <property type="term" value="F:hydrolase activity"/>
    <property type="evidence" value="ECO:0007669"/>
    <property type="project" value="UniProtKB-KW"/>
</dbReference>
<comment type="similarity">
    <text evidence="1">Belongs to the sulfatase family.</text>
</comment>
<reference evidence="6" key="1">
    <citation type="submission" date="2016-04" db="EMBL/GenBank/DDBJ databases">
        <authorList>
            <person name="Chen L."/>
            <person name="Zhuang W."/>
            <person name="Wang G."/>
        </authorList>
    </citation>
    <scope>NUCLEOTIDE SEQUENCE [LARGE SCALE GENOMIC DNA]</scope>
    <source>
        <strain evidence="6">17621</strain>
    </source>
</reference>
<evidence type="ECO:0000256" key="2">
    <source>
        <dbReference type="ARBA" id="ARBA00022801"/>
    </source>
</evidence>
<dbReference type="EMBL" id="LVXG01000082">
    <property type="protein sequence ID" value="OQP38868.1"/>
    <property type="molecule type" value="Genomic_DNA"/>
</dbReference>
<dbReference type="Gene3D" id="3.30.1120.10">
    <property type="match status" value="1"/>
</dbReference>
<feature type="domain" description="Sulfatase N-terminal" evidence="4">
    <location>
        <begin position="26"/>
        <end position="378"/>
    </location>
</feature>
<gene>
    <name evidence="5" type="ORF">A4H97_19360</name>
</gene>
<dbReference type="STRING" id="354355.SAMN05660816_02530"/>
<dbReference type="RefSeq" id="WP_081204879.1">
    <property type="nucleotide sequence ID" value="NZ_FOCZ01000004.1"/>
</dbReference>
<dbReference type="Proteomes" id="UP000192610">
    <property type="component" value="Unassembled WGS sequence"/>
</dbReference>
<dbReference type="InterPro" id="IPR017850">
    <property type="entry name" value="Alkaline_phosphatase_core_sf"/>
</dbReference>
<dbReference type="Gene3D" id="3.40.720.10">
    <property type="entry name" value="Alkaline Phosphatase, subunit A"/>
    <property type="match status" value="1"/>
</dbReference>
<dbReference type="InterPro" id="IPR024607">
    <property type="entry name" value="Sulfatase_CS"/>
</dbReference>
<keyword evidence="3" id="KW-0732">Signal</keyword>
<organism evidence="5 6">
    <name type="scientific">Niastella yeongjuensis</name>
    <dbReference type="NCBI Taxonomy" id="354355"/>
    <lineage>
        <taxon>Bacteria</taxon>
        <taxon>Pseudomonadati</taxon>
        <taxon>Bacteroidota</taxon>
        <taxon>Chitinophagia</taxon>
        <taxon>Chitinophagales</taxon>
        <taxon>Chitinophagaceae</taxon>
        <taxon>Niastella</taxon>
    </lineage>
</organism>
<dbReference type="PROSITE" id="PS00523">
    <property type="entry name" value="SULFATASE_1"/>
    <property type="match status" value="1"/>
</dbReference>
<accession>A0A1V9DYB1</accession>
<dbReference type="InterPro" id="IPR000917">
    <property type="entry name" value="Sulfatase_N"/>
</dbReference>
<keyword evidence="2" id="KW-0378">Hydrolase</keyword>
<dbReference type="OrthoDB" id="9764377at2"/>
<evidence type="ECO:0000259" key="4">
    <source>
        <dbReference type="Pfam" id="PF00884"/>
    </source>
</evidence>
<evidence type="ECO:0000256" key="1">
    <source>
        <dbReference type="ARBA" id="ARBA00008779"/>
    </source>
</evidence>
<sequence length="493" mass="54926">MQMKNKLITLFVLAALPGLVQAQQKPNIIFIMADDLGYASIGAFGQQKIHTPHLDKMAKEGMILTDFHANSICAPTRASLITGQHSGHNIVRDNYELGGFEDSAEYGQLPLPANTPTIGTMLQSAGYTTAVFGKWGLGGPGSSGMPTKQGFDFFYGYLDQKQAHNYYPTHLWRNEVSEKLPNEYFSSHQQLGNKDPNDPASYDAYKGKVYSCDTLTGEALKFMRTNRNKPFFMYMAYILPHMAMQVPDEYVKPYLGKFEETPYKGGYLPNRTPNASYAAMISLLDEYVGRIIDQLKALGLDKNTLVIFTGDNGAAVGGGLNADYFNCTGNLRGRKGSLYEGGIREPFVAWWPGKIQAGSKSEHISAIWDLMPTFGEVASAKPPKTADGISFLPTLLSRKDQHEHPYLYWEIHAPMKGMQAVRFGDWKAVRKGTHVNANAPIELYNLKDDVAEKTDVAAQHPQEVALARKYLASRELAILQEWNFYQFKNKGDD</sequence>
<dbReference type="AlphaFoldDB" id="A0A1V9DYB1"/>
<protein>
    <recommendedName>
        <fullName evidence="4">Sulfatase N-terminal domain-containing protein</fullName>
    </recommendedName>
</protein>
<comment type="caution">
    <text evidence="5">The sequence shown here is derived from an EMBL/GenBank/DDBJ whole genome shotgun (WGS) entry which is preliminary data.</text>
</comment>
<feature type="signal peptide" evidence="3">
    <location>
        <begin position="1"/>
        <end position="22"/>
    </location>
</feature>
<dbReference type="CDD" id="cd16145">
    <property type="entry name" value="ARS_like"/>
    <property type="match status" value="1"/>
</dbReference>
<feature type="chain" id="PRO_5010714239" description="Sulfatase N-terminal domain-containing protein" evidence="3">
    <location>
        <begin position="23"/>
        <end position="493"/>
    </location>
</feature>
<evidence type="ECO:0000313" key="6">
    <source>
        <dbReference type="Proteomes" id="UP000192610"/>
    </source>
</evidence>
<evidence type="ECO:0000313" key="5">
    <source>
        <dbReference type="EMBL" id="OQP38868.1"/>
    </source>
</evidence>
<name>A0A1V9DYB1_9BACT</name>
<dbReference type="InterPro" id="IPR052701">
    <property type="entry name" value="GAG_Ulvan_Degrading_Sulfatases"/>
</dbReference>
<dbReference type="PANTHER" id="PTHR43751">
    <property type="entry name" value="SULFATASE"/>
    <property type="match status" value="1"/>
</dbReference>
<keyword evidence="6" id="KW-1185">Reference proteome</keyword>
<evidence type="ECO:0000256" key="3">
    <source>
        <dbReference type="SAM" id="SignalP"/>
    </source>
</evidence>
<dbReference type="SUPFAM" id="SSF53649">
    <property type="entry name" value="Alkaline phosphatase-like"/>
    <property type="match status" value="1"/>
</dbReference>
<dbReference type="PANTHER" id="PTHR43751:SF3">
    <property type="entry name" value="SULFATASE N-TERMINAL DOMAIN-CONTAINING PROTEIN"/>
    <property type="match status" value="1"/>
</dbReference>